<feature type="compositionally biased region" description="Polar residues" evidence="2">
    <location>
        <begin position="56"/>
        <end position="66"/>
    </location>
</feature>
<dbReference type="EMBL" id="BTSX01000004">
    <property type="protein sequence ID" value="GMS97136.1"/>
    <property type="molecule type" value="Genomic_DNA"/>
</dbReference>
<feature type="compositionally biased region" description="Polar residues" evidence="2">
    <location>
        <begin position="383"/>
        <end position="393"/>
    </location>
</feature>
<dbReference type="AlphaFoldDB" id="A0AAV5TS61"/>
<comment type="caution">
    <text evidence="3">The sequence shown here is derived from an EMBL/GenBank/DDBJ whole genome shotgun (WGS) entry which is preliminary data.</text>
</comment>
<keyword evidence="4" id="KW-1185">Reference proteome</keyword>
<dbReference type="Proteomes" id="UP001432027">
    <property type="component" value="Unassembled WGS sequence"/>
</dbReference>
<gene>
    <name evidence="3" type="ORF">PENTCL1PPCAC_19311</name>
</gene>
<evidence type="ECO:0000256" key="2">
    <source>
        <dbReference type="SAM" id="MobiDB-lite"/>
    </source>
</evidence>
<sequence length="422" mass="46717">QDRKASRLPVLSQRPAARSRSVPASSNEPEAIPRRQRSLRKPQSRIPQYTVPVVSIDSTASPSSKRSTVRQRAERRRSQELADLSSSSDENQADSEAKKIRVEAEHLIDSLSPAHIEQLFGDEDIAMDNEWVASTEKFEQIERLHLGSLPSPSFLPPELAAPINYLDEMERIATEGGSSSPSRLVRVADWVDRVTPGVPSSDESRGRLSGDRQRMENAGTLFQNPVRTLLAGLAASSQQTNNNAEPTGEVSAVGQIGYRLSSIRARSRQLERQNLIDSSTSCLLASVDLMEKSADLLEAAAAELHRKRSREAEHSSLEMLDRSEQLLEQSAAELQRKKKTKKTFAPCLRREENKSLQSMHIVSKSRSVQQLFLLVISTVPRSTSPARQETYGRSSAFYGLGSLDDLPEPPPHLQSPPSSGER</sequence>
<feature type="compositionally biased region" description="Low complexity" evidence="2">
    <location>
        <begin position="12"/>
        <end position="26"/>
    </location>
</feature>
<evidence type="ECO:0000313" key="3">
    <source>
        <dbReference type="EMBL" id="GMS97136.1"/>
    </source>
</evidence>
<evidence type="ECO:0000313" key="4">
    <source>
        <dbReference type="Proteomes" id="UP001432027"/>
    </source>
</evidence>
<name>A0AAV5TS61_9BILA</name>
<organism evidence="3 4">
    <name type="scientific">Pristionchus entomophagus</name>
    <dbReference type="NCBI Taxonomy" id="358040"/>
    <lineage>
        <taxon>Eukaryota</taxon>
        <taxon>Metazoa</taxon>
        <taxon>Ecdysozoa</taxon>
        <taxon>Nematoda</taxon>
        <taxon>Chromadorea</taxon>
        <taxon>Rhabditida</taxon>
        <taxon>Rhabditina</taxon>
        <taxon>Diplogasteromorpha</taxon>
        <taxon>Diplogasteroidea</taxon>
        <taxon>Neodiplogasteridae</taxon>
        <taxon>Pristionchus</taxon>
    </lineage>
</organism>
<feature type="region of interest" description="Disordered" evidence="2">
    <location>
        <begin position="383"/>
        <end position="422"/>
    </location>
</feature>
<keyword evidence="1" id="KW-0175">Coiled coil</keyword>
<feature type="non-terminal residue" evidence="3">
    <location>
        <position position="1"/>
    </location>
</feature>
<feature type="non-terminal residue" evidence="3">
    <location>
        <position position="422"/>
    </location>
</feature>
<feature type="region of interest" description="Disordered" evidence="2">
    <location>
        <begin position="1"/>
        <end position="97"/>
    </location>
</feature>
<accession>A0AAV5TS61</accession>
<proteinExistence type="predicted"/>
<evidence type="ECO:0000256" key="1">
    <source>
        <dbReference type="SAM" id="Coils"/>
    </source>
</evidence>
<reference evidence="3" key="1">
    <citation type="submission" date="2023-10" db="EMBL/GenBank/DDBJ databases">
        <title>Genome assembly of Pristionchus species.</title>
        <authorList>
            <person name="Yoshida K."/>
            <person name="Sommer R.J."/>
        </authorList>
    </citation>
    <scope>NUCLEOTIDE SEQUENCE</scope>
    <source>
        <strain evidence="3">RS0144</strain>
    </source>
</reference>
<feature type="coiled-coil region" evidence="1">
    <location>
        <begin position="287"/>
        <end position="340"/>
    </location>
</feature>
<protein>
    <submittedName>
        <fullName evidence="3">Uncharacterized protein</fullName>
    </submittedName>
</protein>
<feature type="compositionally biased region" description="Basic residues" evidence="2">
    <location>
        <begin position="34"/>
        <end position="43"/>
    </location>
</feature>